<accession>A0A1Y6CZ45</accession>
<dbReference type="InterPro" id="IPR014509">
    <property type="entry name" value="YjdF-like"/>
</dbReference>
<dbReference type="AlphaFoldDB" id="A0A1Y6CZ45"/>
<reference evidence="2 3" key="1">
    <citation type="submission" date="2016-12" db="EMBL/GenBank/DDBJ databases">
        <authorList>
            <person name="Song W.-J."/>
            <person name="Kurnit D.M."/>
        </authorList>
    </citation>
    <scope>NUCLEOTIDE SEQUENCE [LARGE SCALE GENOMIC DNA]</scope>
    <source>
        <strain evidence="2 3">175</strain>
    </source>
</reference>
<feature type="transmembrane region" description="Helical" evidence="1">
    <location>
        <begin position="52"/>
        <end position="71"/>
    </location>
</feature>
<keyword evidence="3" id="KW-1185">Reference proteome</keyword>
<dbReference type="EMBL" id="FXAM01000001">
    <property type="protein sequence ID" value="SMF93582.1"/>
    <property type="molecule type" value="Genomic_DNA"/>
</dbReference>
<feature type="transmembrane region" description="Helical" evidence="1">
    <location>
        <begin position="91"/>
        <end position="108"/>
    </location>
</feature>
<feature type="transmembrane region" description="Helical" evidence="1">
    <location>
        <begin position="23"/>
        <end position="40"/>
    </location>
</feature>
<evidence type="ECO:0000313" key="2">
    <source>
        <dbReference type="EMBL" id="SMF93582.1"/>
    </source>
</evidence>
<gene>
    <name evidence="2" type="ORF">SAMN02949497_0869</name>
</gene>
<feature type="transmembrane region" description="Helical" evidence="1">
    <location>
        <begin position="163"/>
        <end position="182"/>
    </location>
</feature>
<feature type="transmembrane region" description="Helical" evidence="1">
    <location>
        <begin position="120"/>
        <end position="143"/>
    </location>
</feature>
<name>A0A1Y6CZ45_9GAMM</name>
<protein>
    <submittedName>
        <fullName evidence="2">Putative membrane protein</fullName>
    </submittedName>
</protein>
<dbReference type="PIRSF" id="PIRSF020606">
    <property type="entry name" value="UCP020606"/>
    <property type="match status" value="1"/>
</dbReference>
<dbReference type="Proteomes" id="UP000192923">
    <property type="component" value="Unassembled WGS sequence"/>
</dbReference>
<dbReference type="Pfam" id="PF09997">
    <property type="entry name" value="DUF2238"/>
    <property type="match status" value="1"/>
</dbReference>
<organism evidence="2 3">
    <name type="scientific">Methylomagnum ishizawai</name>
    <dbReference type="NCBI Taxonomy" id="1760988"/>
    <lineage>
        <taxon>Bacteria</taxon>
        <taxon>Pseudomonadati</taxon>
        <taxon>Pseudomonadota</taxon>
        <taxon>Gammaproteobacteria</taxon>
        <taxon>Methylococcales</taxon>
        <taxon>Methylococcaceae</taxon>
        <taxon>Methylomagnum</taxon>
    </lineage>
</organism>
<proteinExistence type="predicted"/>
<dbReference type="OrthoDB" id="9786473at2"/>
<evidence type="ECO:0000256" key="1">
    <source>
        <dbReference type="SAM" id="Phobius"/>
    </source>
</evidence>
<evidence type="ECO:0000313" key="3">
    <source>
        <dbReference type="Proteomes" id="UP000192923"/>
    </source>
</evidence>
<dbReference type="RefSeq" id="WP_085210280.1">
    <property type="nucleotide sequence ID" value="NZ_FXAM01000001.1"/>
</dbReference>
<keyword evidence="1" id="KW-0472">Membrane</keyword>
<keyword evidence="1" id="KW-0812">Transmembrane</keyword>
<dbReference type="STRING" id="1760988.SAMN02949497_0869"/>
<sequence length="200" mass="21590">MPAYWTPVFLAACAGSAIAPYDLVTWCLEVPPALAIFLALRATRRRFPLTPLAYAALLILCGLILLGAHYSFARVPGFDALGGGRNDFDKLAHFFQGFAPALAFRELLIRGGVWTWRAGLDYLVPALCLALSAAYELVEWGVAWVLGGRAEAFLAIQGDAWDAQSDMAAALLGAVLAVALLGRRHDRQIARLARGNCYPS</sequence>
<keyword evidence="1" id="KW-1133">Transmembrane helix</keyword>
<dbReference type="InterPro" id="IPR058534">
    <property type="entry name" value="YjdF"/>
</dbReference>